<accession>A0A150H1U9</accession>
<sequence length="69" mass="7472">MGLLRFVLAQTAISALVIGALKEKGAVQLKPEAVQNEYARFAITYLVSLGESAWIKGQQLVEGLSQKPQ</sequence>
<dbReference type="AlphaFoldDB" id="A0A150H1U9"/>
<keyword evidence="3" id="KW-1185">Reference proteome</keyword>
<feature type="chain" id="PRO_5007562333" evidence="1">
    <location>
        <begin position="20"/>
        <end position="69"/>
    </location>
</feature>
<organism evidence="2 3">
    <name type="scientific">Gonium pectorale</name>
    <name type="common">Green alga</name>
    <dbReference type="NCBI Taxonomy" id="33097"/>
    <lineage>
        <taxon>Eukaryota</taxon>
        <taxon>Viridiplantae</taxon>
        <taxon>Chlorophyta</taxon>
        <taxon>core chlorophytes</taxon>
        <taxon>Chlorophyceae</taxon>
        <taxon>CS clade</taxon>
        <taxon>Chlamydomonadales</taxon>
        <taxon>Volvocaceae</taxon>
        <taxon>Gonium</taxon>
    </lineage>
</organism>
<feature type="signal peptide" evidence="1">
    <location>
        <begin position="1"/>
        <end position="19"/>
    </location>
</feature>
<keyword evidence="1" id="KW-0732">Signal</keyword>
<proteinExistence type="predicted"/>
<gene>
    <name evidence="2" type="ORF">GPECTOR_2g1109</name>
</gene>
<name>A0A150H1U9_GONPE</name>
<dbReference type="EMBL" id="LSYV01000003">
    <property type="protein sequence ID" value="KXZ55560.1"/>
    <property type="molecule type" value="Genomic_DNA"/>
</dbReference>
<reference evidence="3" key="1">
    <citation type="journal article" date="2016" name="Nat. Commun.">
        <title>The Gonium pectorale genome demonstrates co-option of cell cycle regulation during the evolution of multicellularity.</title>
        <authorList>
            <person name="Hanschen E.R."/>
            <person name="Marriage T.N."/>
            <person name="Ferris P.J."/>
            <person name="Hamaji T."/>
            <person name="Toyoda A."/>
            <person name="Fujiyama A."/>
            <person name="Neme R."/>
            <person name="Noguchi H."/>
            <person name="Minakuchi Y."/>
            <person name="Suzuki M."/>
            <person name="Kawai-Toyooka H."/>
            <person name="Smith D.R."/>
            <person name="Sparks H."/>
            <person name="Anderson J."/>
            <person name="Bakaric R."/>
            <person name="Luria V."/>
            <person name="Karger A."/>
            <person name="Kirschner M.W."/>
            <person name="Durand P.M."/>
            <person name="Michod R.E."/>
            <person name="Nozaki H."/>
            <person name="Olson B.J."/>
        </authorList>
    </citation>
    <scope>NUCLEOTIDE SEQUENCE [LARGE SCALE GENOMIC DNA]</scope>
    <source>
        <strain evidence="3">NIES-2863</strain>
    </source>
</reference>
<evidence type="ECO:0000313" key="2">
    <source>
        <dbReference type="EMBL" id="KXZ55560.1"/>
    </source>
</evidence>
<evidence type="ECO:0000256" key="1">
    <source>
        <dbReference type="SAM" id="SignalP"/>
    </source>
</evidence>
<protein>
    <submittedName>
        <fullName evidence="2">Uncharacterized protein</fullName>
    </submittedName>
</protein>
<dbReference type="OrthoDB" id="523771at2759"/>
<dbReference type="Proteomes" id="UP000075714">
    <property type="component" value="Unassembled WGS sequence"/>
</dbReference>
<comment type="caution">
    <text evidence="2">The sequence shown here is derived from an EMBL/GenBank/DDBJ whole genome shotgun (WGS) entry which is preliminary data.</text>
</comment>
<evidence type="ECO:0000313" key="3">
    <source>
        <dbReference type="Proteomes" id="UP000075714"/>
    </source>
</evidence>